<reference evidence="1 2" key="1">
    <citation type="submission" date="2022-05" db="EMBL/GenBank/DDBJ databases">
        <title>'Parthenium hysterophorus' phyllody phytoplasma strain PR34.</title>
        <authorList>
            <person name="Kirdat K."/>
            <person name="Tiwarekar B."/>
            <person name="Yadav A."/>
        </authorList>
    </citation>
    <scope>NUCLEOTIDE SEQUENCE [LARGE SCALE GENOMIC DNA]</scope>
    <source>
        <strain evidence="1 2">PR34</strain>
    </source>
</reference>
<dbReference type="RefSeq" id="WP_193621723.1">
    <property type="nucleotide sequence ID" value="NZ_JACRYS020000001.1"/>
</dbReference>
<evidence type="ECO:0000313" key="2">
    <source>
        <dbReference type="Proteomes" id="UP000769022"/>
    </source>
</evidence>
<dbReference type="EMBL" id="CP097206">
    <property type="protein sequence ID" value="UQV27157.1"/>
    <property type="molecule type" value="Genomic_DNA"/>
</dbReference>
<dbReference type="AlphaFoldDB" id="A0AAX3B971"/>
<evidence type="ECO:0000313" key="1">
    <source>
        <dbReference type="EMBL" id="UQV27157.1"/>
    </source>
</evidence>
<gene>
    <name evidence="1" type="ORF">H7686_0002305</name>
</gene>
<keyword evidence="2" id="KW-1185">Reference proteome</keyword>
<proteinExistence type="predicted"/>
<organism evidence="1 2">
    <name type="scientific">Candidatus Phytoplasma asiaticum</name>
    <dbReference type="NCBI Taxonomy" id="2763338"/>
    <lineage>
        <taxon>Bacteria</taxon>
        <taxon>Bacillati</taxon>
        <taxon>Mycoplasmatota</taxon>
        <taxon>Mollicutes</taxon>
        <taxon>Acholeplasmatales</taxon>
        <taxon>Acholeplasmataceae</taxon>
        <taxon>Candidatus Phytoplasma</taxon>
        <taxon>16SrII (Peanut WB group)</taxon>
    </lineage>
</organism>
<protein>
    <submittedName>
        <fullName evidence="1">Uncharacterized protein</fullName>
    </submittedName>
</protein>
<dbReference type="Proteomes" id="UP000769022">
    <property type="component" value="Chromosome"/>
</dbReference>
<sequence>MNNFYNTLTAFNKIAANEGAGTPNVDNETIDGVNLGRLERYHLGIRQQWL</sequence>
<name>A0AAX3B971_9MOLU</name>
<accession>A0AAX3B971</accession>
<dbReference type="KEGG" id="pphy:H7686_0002305"/>